<accession>M7THB9</accession>
<protein>
    <submittedName>
        <fullName evidence="1">Uncharacterized protein</fullName>
    </submittedName>
</protein>
<reference evidence="2" key="1">
    <citation type="journal article" date="2013" name="Genome Announc.">
        <title>Draft genome sequence of the grapevine dieback fungus Eutypa lata UCR-EL1.</title>
        <authorList>
            <person name="Blanco-Ulate B."/>
            <person name="Rolshausen P.E."/>
            <person name="Cantu D."/>
        </authorList>
    </citation>
    <scope>NUCLEOTIDE SEQUENCE [LARGE SCALE GENOMIC DNA]</scope>
    <source>
        <strain evidence="2">UCR-EL1</strain>
    </source>
</reference>
<dbReference type="OrthoDB" id="10006946at2759"/>
<evidence type="ECO:0000313" key="2">
    <source>
        <dbReference type="Proteomes" id="UP000012174"/>
    </source>
</evidence>
<dbReference type="AlphaFoldDB" id="M7THB9"/>
<dbReference type="EMBL" id="KB706097">
    <property type="protein sequence ID" value="EMR69346.1"/>
    <property type="molecule type" value="Genomic_DNA"/>
</dbReference>
<keyword evidence="2" id="KW-1185">Reference proteome</keyword>
<dbReference type="HOGENOM" id="CLU_1796477_0_0_1"/>
<name>M7THB9_EUTLA</name>
<sequence>MILCEAAILGPGAPQAIISSDNLTSNCWPLTPKEHDLAFVEDYEQTTKDLTEEGTNALFYGVTPILTVFYDWGVDVSAPETSFTMSCMKVVNSSVAANELLEDADDDDDDDDDNNDSGAAAIARISGTTATIAVIIAGMGLLLL</sequence>
<proteinExistence type="predicted"/>
<gene>
    <name evidence="1" type="ORF">UCREL1_3634</name>
</gene>
<dbReference type="KEGG" id="ela:UCREL1_3634"/>
<organism evidence="1 2">
    <name type="scientific">Eutypa lata (strain UCR-EL1)</name>
    <name type="common">Grapevine dieback disease fungus</name>
    <name type="synonym">Eutypa armeniacae</name>
    <dbReference type="NCBI Taxonomy" id="1287681"/>
    <lineage>
        <taxon>Eukaryota</taxon>
        <taxon>Fungi</taxon>
        <taxon>Dikarya</taxon>
        <taxon>Ascomycota</taxon>
        <taxon>Pezizomycotina</taxon>
        <taxon>Sordariomycetes</taxon>
        <taxon>Xylariomycetidae</taxon>
        <taxon>Xylariales</taxon>
        <taxon>Diatrypaceae</taxon>
        <taxon>Eutypa</taxon>
    </lineage>
</organism>
<dbReference type="Proteomes" id="UP000012174">
    <property type="component" value="Unassembled WGS sequence"/>
</dbReference>
<evidence type="ECO:0000313" key="1">
    <source>
        <dbReference type="EMBL" id="EMR69346.1"/>
    </source>
</evidence>